<protein>
    <submittedName>
        <fullName evidence="1">Uncharacterized protein</fullName>
    </submittedName>
</protein>
<gene>
    <name evidence="1" type="ORF">S01H4_59175</name>
</gene>
<name>X1CED4_9ZZZZ</name>
<organism evidence="1">
    <name type="scientific">marine sediment metagenome</name>
    <dbReference type="NCBI Taxonomy" id="412755"/>
    <lineage>
        <taxon>unclassified sequences</taxon>
        <taxon>metagenomes</taxon>
        <taxon>ecological metagenomes</taxon>
    </lineage>
</organism>
<comment type="caution">
    <text evidence="1">The sequence shown here is derived from an EMBL/GenBank/DDBJ whole genome shotgun (WGS) entry which is preliminary data.</text>
</comment>
<dbReference type="EMBL" id="BART01034668">
    <property type="protein sequence ID" value="GAH06691.1"/>
    <property type="molecule type" value="Genomic_DNA"/>
</dbReference>
<accession>X1CED4</accession>
<proteinExistence type="predicted"/>
<sequence length="50" mass="5997">MALGCLRKYKEEIECYKKAPEINPEYKELKEFQLILISIFAMIFRLSNLK</sequence>
<dbReference type="AlphaFoldDB" id="X1CED4"/>
<reference evidence="1" key="1">
    <citation type="journal article" date="2014" name="Front. Microbiol.">
        <title>High frequency of phylogenetically diverse reductive dehalogenase-homologous genes in deep subseafloor sedimentary metagenomes.</title>
        <authorList>
            <person name="Kawai M."/>
            <person name="Futagami T."/>
            <person name="Toyoda A."/>
            <person name="Takaki Y."/>
            <person name="Nishi S."/>
            <person name="Hori S."/>
            <person name="Arai W."/>
            <person name="Tsubouchi T."/>
            <person name="Morono Y."/>
            <person name="Uchiyama I."/>
            <person name="Ito T."/>
            <person name="Fujiyama A."/>
            <person name="Inagaki F."/>
            <person name="Takami H."/>
        </authorList>
    </citation>
    <scope>NUCLEOTIDE SEQUENCE</scope>
    <source>
        <strain evidence="1">Expedition CK06-06</strain>
    </source>
</reference>
<evidence type="ECO:0000313" key="1">
    <source>
        <dbReference type="EMBL" id="GAH06691.1"/>
    </source>
</evidence>